<dbReference type="Pfam" id="PF02580">
    <property type="entry name" value="Tyr_Deacylase"/>
    <property type="match status" value="1"/>
</dbReference>
<dbReference type="InterPro" id="IPR023509">
    <property type="entry name" value="DTD-like_sf"/>
</dbReference>
<comment type="catalytic activity">
    <reaction evidence="2">
        <text>a D-aminoacyl-tRNA + H2O = a tRNA + a D-alpha-amino acid + H(+)</text>
        <dbReference type="Rhea" id="RHEA:13953"/>
        <dbReference type="Rhea" id="RHEA-COMP:10123"/>
        <dbReference type="Rhea" id="RHEA-COMP:10124"/>
        <dbReference type="ChEBI" id="CHEBI:15377"/>
        <dbReference type="ChEBI" id="CHEBI:15378"/>
        <dbReference type="ChEBI" id="CHEBI:59871"/>
        <dbReference type="ChEBI" id="CHEBI:78442"/>
        <dbReference type="ChEBI" id="CHEBI:79333"/>
        <dbReference type="EC" id="3.1.1.96"/>
    </reaction>
</comment>
<protein>
    <recommendedName>
        <fullName evidence="2">D-aminoacyl-tRNA deacylase</fullName>
        <shortName evidence="2">DTD</shortName>
        <ecNumber evidence="2">3.1.1.96</ecNumber>
    </recommendedName>
    <alternativeName>
        <fullName evidence="2">Gly-tRNA(Ala) deacylase</fullName>
        <ecNumber evidence="2">3.1.1.-</ecNumber>
    </alternativeName>
</protein>
<dbReference type="HAMAP" id="MF_00518">
    <property type="entry name" value="Deacylase_Dtd"/>
    <property type="match status" value="1"/>
</dbReference>
<dbReference type="GO" id="GO:0005737">
    <property type="term" value="C:cytoplasm"/>
    <property type="evidence" value="ECO:0007669"/>
    <property type="project" value="UniProtKB-SubCell"/>
</dbReference>
<dbReference type="CDD" id="cd00563">
    <property type="entry name" value="Dtyr_deacylase"/>
    <property type="match status" value="1"/>
</dbReference>
<dbReference type="SUPFAM" id="SSF69500">
    <property type="entry name" value="DTD-like"/>
    <property type="match status" value="1"/>
</dbReference>
<dbReference type="GO" id="GO:0051500">
    <property type="term" value="F:D-tyrosyl-tRNA(Tyr) deacylase activity"/>
    <property type="evidence" value="ECO:0007669"/>
    <property type="project" value="TreeGrafter"/>
</dbReference>
<dbReference type="PANTHER" id="PTHR10472:SF5">
    <property type="entry name" value="D-AMINOACYL-TRNA DEACYLASE 1"/>
    <property type="match status" value="1"/>
</dbReference>
<comment type="similarity">
    <text evidence="1 2">Belongs to the DTD family.</text>
</comment>
<dbReference type="GO" id="GO:0000049">
    <property type="term" value="F:tRNA binding"/>
    <property type="evidence" value="ECO:0007669"/>
    <property type="project" value="UniProtKB-UniRule"/>
</dbReference>
<evidence type="ECO:0000256" key="1">
    <source>
        <dbReference type="ARBA" id="ARBA00009673"/>
    </source>
</evidence>
<keyword evidence="2 3" id="KW-0378">Hydrolase</keyword>
<keyword evidence="2" id="KW-0963">Cytoplasm</keyword>
<dbReference type="PANTHER" id="PTHR10472">
    <property type="entry name" value="D-TYROSYL-TRNA TYR DEACYLASE"/>
    <property type="match status" value="1"/>
</dbReference>
<organism evidence="3 4">
    <name type="scientific">Rosistilla ulvae</name>
    <dbReference type="NCBI Taxonomy" id="1930277"/>
    <lineage>
        <taxon>Bacteria</taxon>
        <taxon>Pseudomonadati</taxon>
        <taxon>Planctomycetota</taxon>
        <taxon>Planctomycetia</taxon>
        <taxon>Pirellulales</taxon>
        <taxon>Pirellulaceae</taxon>
        <taxon>Rosistilla</taxon>
    </lineage>
</organism>
<comment type="subunit">
    <text evidence="2">Homodimer.</text>
</comment>
<keyword evidence="2" id="KW-0694">RNA-binding</keyword>
<name>A0A517LUU5_9BACT</name>
<dbReference type="InterPro" id="IPR003732">
    <property type="entry name" value="Daa-tRNA_deacyls_DTD"/>
</dbReference>
<dbReference type="EC" id="3.1.1.-" evidence="2"/>
<evidence type="ECO:0000256" key="2">
    <source>
        <dbReference type="HAMAP-Rule" id="MF_00518"/>
    </source>
</evidence>
<keyword evidence="2" id="KW-0820">tRNA-binding</keyword>
<dbReference type="EMBL" id="CP036261">
    <property type="protein sequence ID" value="QDS86392.1"/>
    <property type="molecule type" value="Genomic_DNA"/>
</dbReference>
<dbReference type="GO" id="GO:0106026">
    <property type="term" value="F:Gly-tRNA(Ala) deacylase activity"/>
    <property type="evidence" value="ECO:0007669"/>
    <property type="project" value="UniProtKB-UniRule"/>
</dbReference>
<dbReference type="Proteomes" id="UP000319557">
    <property type="component" value="Chromosome"/>
</dbReference>
<keyword evidence="4" id="KW-1185">Reference proteome</keyword>
<sequence>MRAVIQRVSEASVTVDDQVVGAIELGFLVLLGVENGDTETDANYLADKTIGLRVFADADDKMNLDIAQVGGKLLAVSQFTLLGDCRKGRRPAFTDAADPEIARQLYEHYCQRIRTAGIEVQTGIFAADMQVHLVNQGPVTLLLDSRKRW</sequence>
<dbReference type="FunFam" id="3.50.80.10:FF:000001">
    <property type="entry name" value="D-aminoacyl-tRNA deacylase"/>
    <property type="match status" value="1"/>
</dbReference>
<accession>A0A517LUU5</accession>
<dbReference type="GO" id="GO:0019478">
    <property type="term" value="P:D-amino acid catabolic process"/>
    <property type="evidence" value="ECO:0007669"/>
    <property type="project" value="UniProtKB-UniRule"/>
</dbReference>
<dbReference type="RefSeq" id="WP_145342121.1">
    <property type="nucleotide sequence ID" value="NZ_CP036261.1"/>
</dbReference>
<gene>
    <name evidence="2 3" type="primary">dtd</name>
    <name evidence="3" type="ORF">EC9_05540</name>
</gene>
<comment type="catalytic activity">
    <reaction evidence="2">
        <text>glycyl-tRNA(Ala) + H2O = tRNA(Ala) + glycine + H(+)</text>
        <dbReference type="Rhea" id="RHEA:53744"/>
        <dbReference type="Rhea" id="RHEA-COMP:9657"/>
        <dbReference type="Rhea" id="RHEA-COMP:13640"/>
        <dbReference type="ChEBI" id="CHEBI:15377"/>
        <dbReference type="ChEBI" id="CHEBI:15378"/>
        <dbReference type="ChEBI" id="CHEBI:57305"/>
        <dbReference type="ChEBI" id="CHEBI:78442"/>
        <dbReference type="ChEBI" id="CHEBI:78522"/>
    </reaction>
</comment>
<proteinExistence type="inferred from homology"/>
<dbReference type="EC" id="3.1.1.96" evidence="2"/>
<evidence type="ECO:0000313" key="4">
    <source>
        <dbReference type="Proteomes" id="UP000319557"/>
    </source>
</evidence>
<dbReference type="KEGG" id="ruv:EC9_05540"/>
<comment type="function">
    <text evidence="2">An aminoacyl-tRNA editing enzyme that deacylates mischarged D-aminoacyl-tRNAs. Also deacylates mischarged glycyl-tRNA(Ala), protecting cells against glycine mischarging by AlaRS. Acts via tRNA-based rather than protein-based catalysis; rejects L-amino acids rather than detecting D-amino acids in the active site. By recycling D-aminoacyl-tRNA to D-amino acids and free tRNA molecules, this enzyme counteracts the toxicity associated with the formation of D-aminoacyl-tRNA entities in vivo and helps enforce protein L-homochirality.</text>
</comment>
<comment type="domain">
    <text evidence="2">A Gly-cisPro motif from one monomer fits into the active site of the other monomer to allow specific chiral rejection of L-amino acids.</text>
</comment>
<comment type="subcellular location">
    <subcellularLocation>
        <location evidence="2">Cytoplasm</location>
    </subcellularLocation>
</comment>
<dbReference type="AlphaFoldDB" id="A0A517LUU5"/>
<feature type="short sequence motif" description="Gly-cisPro motif, important for rejection of L-amino acids" evidence="2">
    <location>
        <begin position="137"/>
        <end position="138"/>
    </location>
</feature>
<evidence type="ECO:0000313" key="3">
    <source>
        <dbReference type="EMBL" id="QDS86392.1"/>
    </source>
</evidence>
<dbReference type="GO" id="GO:0043908">
    <property type="term" value="F:Ser(Gly)-tRNA(Ala) hydrolase activity"/>
    <property type="evidence" value="ECO:0007669"/>
    <property type="project" value="UniProtKB-UniRule"/>
</dbReference>
<dbReference type="NCBIfam" id="TIGR00256">
    <property type="entry name" value="D-aminoacyl-tRNA deacylase"/>
    <property type="match status" value="1"/>
</dbReference>
<dbReference type="Gene3D" id="3.50.80.10">
    <property type="entry name" value="D-tyrosyl-tRNA(Tyr) deacylase"/>
    <property type="match status" value="1"/>
</dbReference>
<dbReference type="OrthoDB" id="9801395at2"/>
<reference evidence="3 4" key="1">
    <citation type="submission" date="2019-02" db="EMBL/GenBank/DDBJ databases">
        <title>Deep-cultivation of Planctomycetes and their phenomic and genomic characterization uncovers novel biology.</title>
        <authorList>
            <person name="Wiegand S."/>
            <person name="Jogler M."/>
            <person name="Boedeker C."/>
            <person name="Pinto D."/>
            <person name="Vollmers J."/>
            <person name="Rivas-Marin E."/>
            <person name="Kohn T."/>
            <person name="Peeters S.H."/>
            <person name="Heuer A."/>
            <person name="Rast P."/>
            <person name="Oberbeckmann S."/>
            <person name="Bunk B."/>
            <person name="Jeske O."/>
            <person name="Meyerdierks A."/>
            <person name="Storesund J.E."/>
            <person name="Kallscheuer N."/>
            <person name="Luecker S."/>
            <person name="Lage O.M."/>
            <person name="Pohl T."/>
            <person name="Merkel B.J."/>
            <person name="Hornburger P."/>
            <person name="Mueller R.-W."/>
            <person name="Bruemmer F."/>
            <person name="Labrenz M."/>
            <person name="Spormann A.M."/>
            <person name="Op den Camp H."/>
            <person name="Overmann J."/>
            <person name="Amann R."/>
            <person name="Jetten M.S.M."/>
            <person name="Mascher T."/>
            <person name="Medema M.H."/>
            <person name="Devos D.P."/>
            <person name="Kaster A.-K."/>
            <person name="Ovreas L."/>
            <person name="Rohde M."/>
            <person name="Galperin M.Y."/>
            <person name="Jogler C."/>
        </authorList>
    </citation>
    <scope>NUCLEOTIDE SEQUENCE [LARGE SCALE GENOMIC DNA]</scope>
    <source>
        <strain evidence="3 4">EC9</strain>
    </source>
</reference>